<evidence type="ECO:0000256" key="20">
    <source>
        <dbReference type="ARBA" id="ARBA00023136"/>
    </source>
</evidence>
<evidence type="ECO:0000256" key="5">
    <source>
        <dbReference type="ARBA" id="ARBA00007739"/>
    </source>
</evidence>
<evidence type="ECO:0000256" key="23">
    <source>
        <dbReference type="ARBA" id="ARBA00023316"/>
    </source>
</evidence>
<feature type="domain" description="Glycosyl transferase family 51" evidence="29">
    <location>
        <begin position="70"/>
        <end position="244"/>
    </location>
</feature>
<comment type="similarity">
    <text evidence="4">In the C-terminal section; belongs to the transpeptidase family.</text>
</comment>
<dbReference type="Pfam" id="PF00912">
    <property type="entry name" value="Transgly"/>
    <property type="match status" value="1"/>
</dbReference>
<evidence type="ECO:0000256" key="2">
    <source>
        <dbReference type="ARBA" id="ARBA00004249"/>
    </source>
</evidence>
<evidence type="ECO:0000313" key="31">
    <source>
        <dbReference type="EMBL" id="MBO1531278.1"/>
    </source>
</evidence>
<keyword evidence="13" id="KW-0808">Transferase</keyword>
<feature type="domain" description="Penicillin-binding protein OB-like" evidence="30">
    <location>
        <begin position="333"/>
        <end position="426"/>
    </location>
</feature>
<feature type="compositionally biased region" description="Low complexity" evidence="27">
    <location>
        <begin position="809"/>
        <end position="826"/>
    </location>
</feature>
<dbReference type="InterPro" id="IPR001460">
    <property type="entry name" value="PCN-bd_Tpept"/>
</dbReference>
<keyword evidence="11" id="KW-0645">Protease</keyword>
<feature type="compositionally biased region" description="Polar residues" evidence="27">
    <location>
        <begin position="647"/>
        <end position="657"/>
    </location>
</feature>
<evidence type="ECO:0000256" key="6">
    <source>
        <dbReference type="ARBA" id="ARBA00012448"/>
    </source>
</evidence>
<evidence type="ECO:0000256" key="24">
    <source>
        <dbReference type="ARBA" id="ARBA00034000"/>
    </source>
</evidence>
<evidence type="ECO:0000256" key="14">
    <source>
        <dbReference type="ARBA" id="ARBA00022692"/>
    </source>
</evidence>
<comment type="caution">
    <text evidence="31">The sequence shown here is derived from an EMBL/GenBank/DDBJ whole genome shotgun (WGS) entry which is preliminary data.</text>
</comment>
<evidence type="ECO:0000259" key="29">
    <source>
        <dbReference type="Pfam" id="PF00912"/>
    </source>
</evidence>
<keyword evidence="14" id="KW-0812">Transmembrane</keyword>
<evidence type="ECO:0000256" key="13">
    <source>
        <dbReference type="ARBA" id="ARBA00022679"/>
    </source>
</evidence>
<comment type="similarity">
    <text evidence="5">In the N-terminal section; belongs to the glycosyltransferase 51 family.</text>
</comment>
<evidence type="ECO:0000256" key="26">
    <source>
        <dbReference type="ARBA" id="ARBA00049902"/>
    </source>
</evidence>
<dbReference type="SUPFAM" id="SSF56601">
    <property type="entry name" value="beta-lactamase/transpeptidase-like"/>
    <property type="match status" value="1"/>
</dbReference>
<dbReference type="InterPro" id="IPR023346">
    <property type="entry name" value="Lysozyme-like_dom_sf"/>
</dbReference>
<evidence type="ECO:0000256" key="9">
    <source>
        <dbReference type="ARBA" id="ARBA00022519"/>
    </source>
</evidence>
<keyword evidence="16" id="KW-0133">Cell shape</keyword>
<evidence type="ECO:0000256" key="27">
    <source>
        <dbReference type="SAM" id="MobiDB-lite"/>
    </source>
</evidence>
<dbReference type="InterPro" id="IPR001264">
    <property type="entry name" value="Glyco_trans_51"/>
</dbReference>
<evidence type="ECO:0000256" key="7">
    <source>
        <dbReference type="ARBA" id="ARBA00018638"/>
    </source>
</evidence>
<dbReference type="EC" id="3.4.16.4" evidence="6"/>
<evidence type="ECO:0000256" key="12">
    <source>
        <dbReference type="ARBA" id="ARBA00022676"/>
    </source>
</evidence>
<dbReference type="Gene3D" id="3.40.710.10">
    <property type="entry name" value="DD-peptidase/beta-lactamase superfamily"/>
    <property type="match status" value="3"/>
</dbReference>
<dbReference type="InterPro" id="IPR050396">
    <property type="entry name" value="Glycosyltr_51/Transpeptidase"/>
</dbReference>
<reference evidence="31 32" key="1">
    <citation type="submission" date="2021-03" db="EMBL/GenBank/DDBJ databases">
        <authorList>
            <person name="Shang D.-D."/>
            <person name="Du Z.-J."/>
            <person name="Chen G.-J."/>
        </authorList>
    </citation>
    <scope>NUCLEOTIDE SEQUENCE [LARGE SCALE GENOMIC DNA]</scope>
    <source>
        <strain evidence="31 32">F1192</strain>
    </source>
</reference>
<evidence type="ECO:0000256" key="19">
    <source>
        <dbReference type="ARBA" id="ARBA00022989"/>
    </source>
</evidence>
<evidence type="ECO:0000256" key="11">
    <source>
        <dbReference type="ARBA" id="ARBA00022670"/>
    </source>
</evidence>
<evidence type="ECO:0000256" key="1">
    <source>
        <dbReference type="ARBA" id="ARBA00002624"/>
    </source>
</evidence>
<evidence type="ECO:0000256" key="4">
    <source>
        <dbReference type="ARBA" id="ARBA00007090"/>
    </source>
</evidence>
<dbReference type="NCBIfam" id="TIGR02074">
    <property type="entry name" value="PBP_1a_fam"/>
    <property type="match status" value="1"/>
</dbReference>
<feature type="domain" description="Penicillin-binding protein transpeptidase" evidence="28">
    <location>
        <begin position="428"/>
        <end position="601"/>
    </location>
</feature>
<keyword evidence="20" id="KW-0472">Membrane</keyword>
<evidence type="ECO:0000256" key="17">
    <source>
        <dbReference type="ARBA" id="ARBA00022968"/>
    </source>
</evidence>
<name>A0ABS3NPI2_9GAMM</name>
<keyword evidence="9" id="KW-0997">Cell inner membrane</keyword>
<keyword evidence="32" id="KW-1185">Reference proteome</keyword>
<keyword evidence="17" id="KW-0735">Signal-anchor</keyword>
<sequence length="881" mass="97320">MTKKNATAHLIHFLVGLVIACLALAVVLALAVPIGFYGMAMYLSPTLPSIQEIKTASLEMPLQIYSSDNKLIGQYGNRLSLPVTFEEIPDDLTHAFLAAEDSAFFQHTGISLKGLGRAVTEAVTDDETQTGGSTITMQVAKNYFLSSERTLNRKLTELFVARKMEDELSKNEILTLYVNKIYLGEGAYGIRAAAKKYYSKSLDNLTIAEMAMLAGLPKAPSKYNPVANPERALTRRNWIIGRMHELGYITQAQYDEAVNAPIGLKLYQEKLDVNMPYLAEMTRYALVNRYGEQVVNGGWRVRLTVDSKAQNAAEAAVLKGLIAYDHRHGWRGAEANDEPLENFRRYGGMYPAKVTKVNARSFEADMPSGENVTVNWSGMNWARKYISADRFGYSPSNASQIVNKNDIIRLIPTSSGGWKLAQIPEVQGSLVSLNPDTGAVKALVGGFDFNHSKFNRALQGWRQPGSIIKPLVYTAALEKGYRPDSIISDQPIQVGDWKPKNSDGRFLGDITLRRGLYLSRNLVSIRLLQAIGISDVRDLLDQFGLDKEKLPTTLSLALGTGQATPLQMATAYATFANGGHRIQPYFIEQIYNYDNKLLFQASPQQACAVCFNEQLVDLNEKLIADQEAIETESNNDSAATEDPEDNTGATENDNITNVNIYDASPESDRLQAPTVQYTTAAQAPRILTPRVAYEMADILRDVVQRGTATRAKALGRSDIGGKTGTTNEAKDAWFAGFHPTNATVVWIGFDQPSTLGRREYGGVAALPVWIDFMRAELKGKPYEWVSLNNRSKSKKQKQRILEMTDDGIITPEETTPTNTTKPIQPKTQKRKPPEPETIDEDSGSNHEASRNPNSNNSSGNDSVPQNPLTVTPVEQLPEMPE</sequence>
<feature type="domain" description="Penicillin-binding protein transpeptidase" evidence="28">
    <location>
        <begin position="687"/>
        <end position="765"/>
    </location>
</feature>
<comment type="subcellular location">
    <subcellularLocation>
        <location evidence="2">Cell inner membrane</location>
        <topology evidence="2">Single-pass type II membrane protein</topology>
    </subcellularLocation>
</comment>
<keyword evidence="15" id="KW-0378">Hydrolase</keyword>
<comment type="function">
    <text evidence="1">Cell wall formation. Synthesis of cross-linked peptidoglycan from the lipid intermediates. The enzyme has a penicillin-insensitive transglycosylase N-terminal domain (formation of linear glycan strands) and a penicillin-sensitive transpeptidase C-terminal domain (cross-linking of the peptide subunits).</text>
</comment>
<comment type="catalytic activity">
    <reaction evidence="26">
        <text>[GlcNAc-(1-&gt;4)-Mur2Ac(oyl-L-Ala-gamma-D-Glu-L-Lys-D-Ala-D-Ala)](n)-di-trans,octa-cis-undecaprenyl diphosphate + beta-D-GlcNAc-(1-&gt;4)-Mur2Ac(oyl-L-Ala-gamma-D-Glu-L-Lys-D-Ala-D-Ala)-di-trans,octa-cis-undecaprenyl diphosphate = [GlcNAc-(1-&gt;4)-Mur2Ac(oyl-L-Ala-gamma-D-Glu-L-Lys-D-Ala-D-Ala)](n+1)-di-trans,octa-cis-undecaprenyl diphosphate + di-trans,octa-cis-undecaprenyl diphosphate + H(+)</text>
        <dbReference type="Rhea" id="RHEA:23708"/>
        <dbReference type="Rhea" id="RHEA-COMP:9602"/>
        <dbReference type="Rhea" id="RHEA-COMP:9603"/>
        <dbReference type="ChEBI" id="CHEBI:15378"/>
        <dbReference type="ChEBI" id="CHEBI:58405"/>
        <dbReference type="ChEBI" id="CHEBI:60033"/>
        <dbReference type="ChEBI" id="CHEBI:78435"/>
        <dbReference type="EC" id="2.4.99.28"/>
    </reaction>
</comment>
<dbReference type="EMBL" id="JAGBKM010000014">
    <property type="protein sequence ID" value="MBO1531278.1"/>
    <property type="molecule type" value="Genomic_DNA"/>
</dbReference>
<dbReference type="Pfam" id="PF00905">
    <property type="entry name" value="Transpeptidase"/>
    <property type="match status" value="2"/>
</dbReference>
<evidence type="ECO:0000256" key="8">
    <source>
        <dbReference type="ARBA" id="ARBA00022475"/>
    </source>
</evidence>
<keyword evidence="19" id="KW-1133">Transmembrane helix</keyword>
<evidence type="ECO:0000256" key="18">
    <source>
        <dbReference type="ARBA" id="ARBA00022984"/>
    </source>
</evidence>
<evidence type="ECO:0000256" key="16">
    <source>
        <dbReference type="ARBA" id="ARBA00022960"/>
    </source>
</evidence>
<dbReference type="PROSITE" id="PS51257">
    <property type="entry name" value="PROKAR_LIPOPROTEIN"/>
    <property type="match status" value="1"/>
</dbReference>
<dbReference type="PANTHER" id="PTHR32282">
    <property type="entry name" value="BINDING PROTEIN TRANSPEPTIDASE, PUTATIVE-RELATED"/>
    <property type="match status" value="1"/>
</dbReference>
<dbReference type="InterPro" id="IPR031376">
    <property type="entry name" value="PCB_OB"/>
</dbReference>
<keyword evidence="22" id="KW-0511">Multifunctional enzyme</keyword>
<organism evidence="31 32">
    <name type="scientific">Psychrobacter coccoides</name>
    <dbReference type="NCBI Taxonomy" id="2818440"/>
    <lineage>
        <taxon>Bacteria</taxon>
        <taxon>Pseudomonadati</taxon>
        <taxon>Pseudomonadota</taxon>
        <taxon>Gammaproteobacteria</taxon>
        <taxon>Moraxellales</taxon>
        <taxon>Moraxellaceae</taxon>
        <taxon>Psychrobacter</taxon>
    </lineage>
</organism>
<comment type="catalytic activity">
    <reaction evidence="24">
        <text>Preferential cleavage: (Ac)2-L-Lys-D-Ala-|-D-Ala. Also transpeptidation of peptidyl-alanyl moieties that are N-acyl substituents of D-alanine.</text>
        <dbReference type="EC" id="3.4.16.4"/>
    </reaction>
</comment>
<keyword evidence="8" id="KW-1003">Cell membrane</keyword>
<keyword evidence="21" id="KW-0046">Antibiotic resistance</keyword>
<dbReference type="InterPro" id="IPR012340">
    <property type="entry name" value="NA-bd_OB-fold"/>
</dbReference>
<dbReference type="Pfam" id="PF17092">
    <property type="entry name" value="PCB_OB"/>
    <property type="match status" value="1"/>
</dbReference>
<protein>
    <recommendedName>
        <fullName evidence="7">Penicillin-binding protein 1A</fullName>
        <ecNumber evidence="25">2.4.99.28</ecNumber>
        <ecNumber evidence="6">3.4.16.4</ecNumber>
    </recommendedName>
</protein>
<evidence type="ECO:0000256" key="10">
    <source>
        <dbReference type="ARBA" id="ARBA00022645"/>
    </source>
</evidence>
<evidence type="ECO:0000256" key="25">
    <source>
        <dbReference type="ARBA" id="ARBA00044770"/>
    </source>
</evidence>
<dbReference type="InterPro" id="IPR012338">
    <property type="entry name" value="Beta-lactam/transpept-like"/>
</dbReference>
<evidence type="ECO:0000256" key="3">
    <source>
        <dbReference type="ARBA" id="ARBA00004752"/>
    </source>
</evidence>
<gene>
    <name evidence="31" type="ORF">J3492_08630</name>
</gene>
<keyword evidence="23" id="KW-0961">Cell wall biogenesis/degradation</keyword>
<keyword evidence="18" id="KW-0573">Peptidoglycan synthesis</keyword>
<keyword evidence="12" id="KW-0328">Glycosyltransferase</keyword>
<dbReference type="Gene3D" id="1.10.3810.10">
    <property type="entry name" value="Biosynthetic peptidoglycan transglycosylase-like"/>
    <property type="match status" value="1"/>
</dbReference>
<dbReference type="PANTHER" id="PTHR32282:SF27">
    <property type="entry name" value="PENICILLIN-BINDING PROTEIN 1A"/>
    <property type="match status" value="1"/>
</dbReference>
<evidence type="ECO:0000313" key="32">
    <source>
        <dbReference type="Proteomes" id="UP000664554"/>
    </source>
</evidence>
<proteinExistence type="inferred from homology"/>
<feature type="compositionally biased region" description="Low complexity" evidence="27">
    <location>
        <begin position="850"/>
        <end position="862"/>
    </location>
</feature>
<keyword evidence="10" id="KW-0121">Carboxypeptidase</keyword>
<dbReference type="InterPro" id="IPR036950">
    <property type="entry name" value="PBP_transglycosylase"/>
</dbReference>
<comment type="pathway">
    <text evidence="3">Cell wall biogenesis; peptidoglycan biosynthesis.</text>
</comment>
<dbReference type="Proteomes" id="UP000664554">
    <property type="component" value="Unassembled WGS sequence"/>
</dbReference>
<accession>A0ABS3NPI2</accession>
<evidence type="ECO:0000256" key="22">
    <source>
        <dbReference type="ARBA" id="ARBA00023268"/>
    </source>
</evidence>
<evidence type="ECO:0000259" key="28">
    <source>
        <dbReference type="Pfam" id="PF00905"/>
    </source>
</evidence>
<dbReference type="Gene3D" id="2.40.50.140">
    <property type="entry name" value="Nucleic acid-binding proteins"/>
    <property type="match status" value="1"/>
</dbReference>
<dbReference type="EC" id="2.4.99.28" evidence="25"/>
<evidence type="ECO:0000256" key="21">
    <source>
        <dbReference type="ARBA" id="ARBA00023251"/>
    </source>
</evidence>
<evidence type="ECO:0000256" key="15">
    <source>
        <dbReference type="ARBA" id="ARBA00022801"/>
    </source>
</evidence>
<evidence type="ECO:0000259" key="30">
    <source>
        <dbReference type="Pfam" id="PF17092"/>
    </source>
</evidence>
<dbReference type="RefSeq" id="WP_207991654.1">
    <property type="nucleotide sequence ID" value="NZ_JAGBKM010000014.1"/>
</dbReference>
<dbReference type="SUPFAM" id="SSF53955">
    <property type="entry name" value="Lysozyme-like"/>
    <property type="match status" value="1"/>
</dbReference>
<feature type="region of interest" description="Disordered" evidence="27">
    <location>
        <begin position="790"/>
        <end position="881"/>
    </location>
</feature>
<feature type="region of interest" description="Disordered" evidence="27">
    <location>
        <begin position="630"/>
        <end position="657"/>
    </location>
</feature>